<dbReference type="SUPFAM" id="SSF48403">
    <property type="entry name" value="Ankyrin repeat"/>
    <property type="match status" value="1"/>
</dbReference>
<protein>
    <submittedName>
        <fullName evidence="1">Uncharacterized protein</fullName>
    </submittedName>
</protein>
<proteinExistence type="predicted"/>
<dbReference type="Gene3D" id="1.25.40.20">
    <property type="entry name" value="Ankyrin repeat-containing domain"/>
    <property type="match status" value="1"/>
</dbReference>
<dbReference type="RefSeq" id="WP_155355075.1">
    <property type="nucleotide sequence ID" value="NZ_BAAAHL010000040.1"/>
</dbReference>
<dbReference type="InterPro" id="IPR036770">
    <property type="entry name" value="Ankyrin_rpt-contain_sf"/>
</dbReference>
<sequence length="317" mass="34346">MQKPGWSGLRWNDWKDLELIRARLDAGADPDLPADFHEPPLTFAAQAGSPEVIAELAARVRDVDAEYAGCTPLWDAVYAGRPDNARALAEAGADPWRPMMAGWSPGRLSLATPTPDLFPDRPAGVLLSAAETAAVAEARRLNAAVGRFSPHEGLGVACVSGIGTAEAVRRLEATPLGDDEDPNEIVARYADGKESMAIVGVSDVPGGCVVTQPWGFMPSTPKVGELLSKGTVCYAMYANAASGNQGSFHRDGVQIYWDDRGDPSPEYAPDEFLDRYLYKRQAVAYSCARAGLRLTDRRPIVGPPDLWVRLPERDYWH</sequence>
<comment type="caution">
    <text evidence="1">The sequence shown here is derived from an EMBL/GenBank/DDBJ whole genome shotgun (WGS) entry which is preliminary data.</text>
</comment>
<dbReference type="Pfam" id="PF12796">
    <property type="entry name" value="Ank_2"/>
    <property type="match status" value="1"/>
</dbReference>
<reference evidence="1 2" key="1">
    <citation type="submission" date="2019-10" db="EMBL/GenBank/DDBJ databases">
        <title>Whole genome shotgun sequence of Acrocarpospora macrocephala NBRC 16266.</title>
        <authorList>
            <person name="Ichikawa N."/>
            <person name="Kimura A."/>
            <person name="Kitahashi Y."/>
            <person name="Komaki H."/>
            <person name="Oguchi A."/>
        </authorList>
    </citation>
    <scope>NUCLEOTIDE SEQUENCE [LARGE SCALE GENOMIC DNA]</scope>
    <source>
        <strain evidence="1 2">NBRC 16266</strain>
    </source>
</reference>
<accession>A0A5M3WK28</accession>
<evidence type="ECO:0000313" key="1">
    <source>
        <dbReference type="EMBL" id="GES09537.1"/>
    </source>
</evidence>
<organism evidence="1 2">
    <name type="scientific">Acrocarpospora macrocephala</name>
    <dbReference type="NCBI Taxonomy" id="150177"/>
    <lineage>
        <taxon>Bacteria</taxon>
        <taxon>Bacillati</taxon>
        <taxon>Actinomycetota</taxon>
        <taxon>Actinomycetes</taxon>
        <taxon>Streptosporangiales</taxon>
        <taxon>Streptosporangiaceae</taxon>
        <taxon>Acrocarpospora</taxon>
    </lineage>
</organism>
<name>A0A5M3WK28_9ACTN</name>
<evidence type="ECO:0000313" key="2">
    <source>
        <dbReference type="Proteomes" id="UP000331127"/>
    </source>
</evidence>
<dbReference type="AlphaFoldDB" id="A0A5M3WK28"/>
<dbReference type="InterPro" id="IPR002110">
    <property type="entry name" value="Ankyrin_rpt"/>
</dbReference>
<gene>
    <name evidence="1" type="ORF">Amac_031330</name>
</gene>
<keyword evidence="2" id="KW-1185">Reference proteome</keyword>
<dbReference type="EMBL" id="BLAE01000016">
    <property type="protein sequence ID" value="GES09537.1"/>
    <property type="molecule type" value="Genomic_DNA"/>
</dbReference>
<dbReference type="OrthoDB" id="3283992at2"/>
<dbReference type="Proteomes" id="UP000331127">
    <property type="component" value="Unassembled WGS sequence"/>
</dbReference>